<evidence type="ECO:0000313" key="4">
    <source>
        <dbReference type="Proteomes" id="UP000238650"/>
    </source>
</evidence>
<dbReference type="Proteomes" id="UP000238650">
    <property type="component" value="Unassembled WGS sequence"/>
</dbReference>
<dbReference type="InterPro" id="IPR000253">
    <property type="entry name" value="FHA_dom"/>
</dbReference>
<dbReference type="AlphaFoldDB" id="A0A2S9QSE0"/>
<dbReference type="EMBL" id="MWZD01000011">
    <property type="protein sequence ID" value="PRI12510.1"/>
    <property type="molecule type" value="Genomic_DNA"/>
</dbReference>
<name>A0A2S9QSE0_9MICO</name>
<keyword evidence="1" id="KW-0597">Phosphoprotein</keyword>
<feature type="domain" description="FHA" evidence="2">
    <location>
        <begin position="152"/>
        <end position="202"/>
    </location>
</feature>
<dbReference type="InterPro" id="IPR008984">
    <property type="entry name" value="SMAD_FHA_dom_sf"/>
</dbReference>
<keyword evidence="4" id="KW-1185">Reference proteome</keyword>
<organism evidence="3 4">
    <name type="scientific">Leucobacter massiliensis</name>
    <dbReference type="NCBI Taxonomy" id="1686285"/>
    <lineage>
        <taxon>Bacteria</taxon>
        <taxon>Bacillati</taxon>
        <taxon>Actinomycetota</taxon>
        <taxon>Actinomycetes</taxon>
        <taxon>Micrococcales</taxon>
        <taxon>Microbacteriaceae</taxon>
        <taxon>Leucobacter</taxon>
    </lineage>
</organism>
<sequence>MLTINKTDRLCHAASVDALRTGMIARCAVIAQQLRRPVRFEVTDDTQTWQLAIRPEGYVQLIDDAGKIPPADGLTVHTGPCRICRHTQPITAAKCEQCGIAGPHRVDVQVVGPPAEHVIEQTPPTGTPAPATRPTLRLFLSTAHEPVDVDSAAIGRRPEPVDGRRPIAVHSPGRMLSRTHALVDVDNAGQILVTDHHSGNGVQTATEPPMIFQPGRPYVVQPGTTLVLGDVTCRIELR</sequence>
<dbReference type="SUPFAM" id="SSF49879">
    <property type="entry name" value="SMAD/FHA domain"/>
    <property type="match status" value="1"/>
</dbReference>
<evidence type="ECO:0000256" key="1">
    <source>
        <dbReference type="ARBA" id="ARBA00022553"/>
    </source>
</evidence>
<comment type="caution">
    <text evidence="3">The sequence shown here is derived from an EMBL/GenBank/DDBJ whole genome shotgun (WGS) entry which is preliminary data.</text>
</comment>
<evidence type="ECO:0000313" key="3">
    <source>
        <dbReference type="EMBL" id="PRI12510.1"/>
    </source>
</evidence>
<protein>
    <recommendedName>
        <fullName evidence="2">FHA domain-containing protein</fullName>
    </recommendedName>
</protein>
<gene>
    <name evidence="3" type="ORF">B4915_00940</name>
</gene>
<evidence type="ECO:0000259" key="2">
    <source>
        <dbReference type="PROSITE" id="PS50006"/>
    </source>
</evidence>
<reference evidence="3 4" key="1">
    <citation type="journal article" date="2017" name="New Microbes New Infect">
        <title>Genome sequence of 'Leucobacter massiliensis' sp. nov. isolated from human pharynx after travel to the 2014 Hajj.</title>
        <authorList>
            <person name="Leangapichart T."/>
            <person name="Gautret P."/>
            <person name="Nguyen T.T."/>
            <person name="Armstrong N."/>
            <person name="Rolain J.M."/>
        </authorList>
    </citation>
    <scope>NUCLEOTIDE SEQUENCE [LARGE SCALE GENOMIC DNA]</scope>
    <source>
        <strain evidence="3 4">122RC15</strain>
    </source>
</reference>
<dbReference type="Pfam" id="PF00498">
    <property type="entry name" value="FHA"/>
    <property type="match status" value="1"/>
</dbReference>
<dbReference type="PROSITE" id="PS50006">
    <property type="entry name" value="FHA_DOMAIN"/>
    <property type="match status" value="1"/>
</dbReference>
<dbReference type="Gene3D" id="2.60.200.20">
    <property type="match status" value="1"/>
</dbReference>
<proteinExistence type="predicted"/>
<accession>A0A2S9QSE0</accession>